<reference evidence="2 3" key="1">
    <citation type="submission" date="2013-07" db="EMBL/GenBank/DDBJ databases">
        <authorList>
            <consortium name="DOE Joint Genome Institute"/>
            <person name="Reeve W."/>
            <person name="Huntemann M."/>
            <person name="Han J."/>
            <person name="Chen A."/>
            <person name="Kyrpides N."/>
            <person name="Mavromatis K."/>
            <person name="Markowitz V."/>
            <person name="Palaniappan K."/>
            <person name="Ivanova N."/>
            <person name="Schaumberg A."/>
            <person name="Pati A."/>
            <person name="Liolios K."/>
            <person name="Nordberg H.P."/>
            <person name="Cantor M.N."/>
            <person name="Hua S.X."/>
            <person name="Woyke T."/>
        </authorList>
    </citation>
    <scope>NUCLEOTIDE SEQUENCE [LARGE SCALE GENOMIC DNA]</scope>
    <source>
        <strain evidence="2 3">DSM 43889</strain>
    </source>
</reference>
<dbReference type="InterPro" id="IPR036873">
    <property type="entry name" value="Rhodanese-like_dom_sf"/>
</dbReference>
<name>A0ABT1JIK9_ACTCY</name>
<keyword evidence="3" id="KW-1185">Reference proteome</keyword>
<evidence type="ECO:0000313" key="2">
    <source>
        <dbReference type="EMBL" id="MCP2332117.1"/>
    </source>
</evidence>
<accession>A0ABT1JIK9</accession>
<sequence>MPACSGNEPALSVEEFLKAARAGLDRLEPARVERLRTGGGLLVDIRPMANRRAEGEIPGAVVVERIVLEWRLDPEGQHRLPGVVADRPVVVFCNEGYASSLAARDLRTLGLRAATDMVGGFRAWKAAGLPVVPGGSPAVP</sequence>
<dbReference type="EMBL" id="AUBJ02000001">
    <property type="protein sequence ID" value="MCP2332117.1"/>
    <property type="molecule type" value="Genomic_DNA"/>
</dbReference>
<reference evidence="2 3" key="2">
    <citation type="submission" date="2022-06" db="EMBL/GenBank/DDBJ databases">
        <title>Genomic Encyclopedia of Type Strains, Phase I: the one thousand microbial genomes (KMG-I) project.</title>
        <authorList>
            <person name="Kyrpides N."/>
        </authorList>
    </citation>
    <scope>NUCLEOTIDE SEQUENCE [LARGE SCALE GENOMIC DNA]</scope>
    <source>
        <strain evidence="2 3">DSM 43889</strain>
    </source>
</reference>
<organism evidence="2 3">
    <name type="scientific">Actinoalloteichus caeruleus DSM 43889</name>
    <dbReference type="NCBI Taxonomy" id="1120930"/>
    <lineage>
        <taxon>Bacteria</taxon>
        <taxon>Bacillati</taxon>
        <taxon>Actinomycetota</taxon>
        <taxon>Actinomycetes</taxon>
        <taxon>Pseudonocardiales</taxon>
        <taxon>Pseudonocardiaceae</taxon>
        <taxon>Actinoalloteichus</taxon>
        <taxon>Actinoalloteichus cyanogriseus</taxon>
    </lineage>
</organism>
<gene>
    <name evidence="2" type="ORF">G443_002387</name>
</gene>
<dbReference type="SUPFAM" id="SSF52821">
    <property type="entry name" value="Rhodanese/Cell cycle control phosphatase"/>
    <property type="match status" value="1"/>
</dbReference>
<proteinExistence type="predicted"/>
<dbReference type="InterPro" id="IPR001763">
    <property type="entry name" value="Rhodanese-like_dom"/>
</dbReference>
<dbReference type="Proteomes" id="UP000791080">
    <property type="component" value="Unassembled WGS sequence"/>
</dbReference>
<evidence type="ECO:0000259" key="1">
    <source>
        <dbReference type="PROSITE" id="PS50206"/>
    </source>
</evidence>
<feature type="domain" description="Rhodanese" evidence="1">
    <location>
        <begin position="36"/>
        <end position="133"/>
    </location>
</feature>
<comment type="caution">
    <text evidence="2">The sequence shown here is derived from an EMBL/GenBank/DDBJ whole genome shotgun (WGS) entry which is preliminary data.</text>
</comment>
<dbReference type="PROSITE" id="PS50206">
    <property type="entry name" value="RHODANESE_3"/>
    <property type="match status" value="1"/>
</dbReference>
<dbReference type="Gene3D" id="3.40.250.10">
    <property type="entry name" value="Rhodanese-like domain"/>
    <property type="match status" value="1"/>
</dbReference>
<protein>
    <submittedName>
        <fullName evidence="2">Rhodanese-related sulfurtransferase</fullName>
    </submittedName>
</protein>
<dbReference type="SMART" id="SM00450">
    <property type="entry name" value="RHOD"/>
    <property type="match status" value="1"/>
</dbReference>
<evidence type="ECO:0000313" key="3">
    <source>
        <dbReference type="Proteomes" id="UP000791080"/>
    </source>
</evidence>
<dbReference type="Pfam" id="PF00581">
    <property type="entry name" value="Rhodanese"/>
    <property type="match status" value="1"/>
</dbReference>